<reference evidence="1" key="1">
    <citation type="journal article" date="2020" name="Stud. Mycol.">
        <title>101 Dothideomycetes genomes: a test case for predicting lifestyles and emergence of pathogens.</title>
        <authorList>
            <person name="Haridas S."/>
            <person name="Albert R."/>
            <person name="Binder M."/>
            <person name="Bloem J."/>
            <person name="Labutti K."/>
            <person name="Salamov A."/>
            <person name="Andreopoulos B."/>
            <person name="Baker S."/>
            <person name="Barry K."/>
            <person name="Bills G."/>
            <person name="Bluhm B."/>
            <person name="Cannon C."/>
            <person name="Castanera R."/>
            <person name="Culley D."/>
            <person name="Daum C."/>
            <person name="Ezra D."/>
            <person name="Gonzalez J."/>
            <person name="Henrissat B."/>
            <person name="Kuo A."/>
            <person name="Liang C."/>
            <person name="Lipzen A."/>
            <person name="Lutzoni F."/>
            <person name="Magnuson J."/>
            <person name="Mondo S."/>
            <person name="Nolan M."/>
            <person name="Ohm R."/>
            <person name="Pangilinan J."/>
            <person name="Park H.-J."/>
            <person name="Ramirez L."/>
            <person name="Alfaro M."/>
            <person name="Sun H."/>
            <person name="Tritt A."/>
            <person name="Yoshinaga Y."/>
            <person name="Zwiers L.-H."/>
            <person name="Turgeon B."/>
            <person name="Goodwin S."/>
            <person name="Spatafora J."/>
            <person name="Crous P."/>
            <person name="Grigoriev I."/>
        </authorList>
    </citation>
    <scope>NUCLEOTIDE SEQUENCE</scope>
    <source>
        <strain evidence="1">CBS 207.26</strain>
    </source>
</reference>
<proteinExistence type="predicted"/>
<dbReference type="Proteomes" id="UP000800200">
    <property type="component" value="Unassembled WGS sequence"/>
</dbReference>
<sequence length="49" mass="5511">SLDICSLSKLINIFHTHKAILRYNKVYILLSISSNNTSTASLLSDYIIL</sequence>
<organism evidence="1 2">
    <name type="scientific">Zopfia rhizophila CBS 207.26</name>
    <dbReference type="NCBI Taxonomy" id="1314779"/>
    <lineage>
        <taxon>Eukaryota</taxon>
        <taxon>Fungi</taxon>
        <taxon>Dikarya</taxon>
        <taxon>Ascomycota</taxon>
        <taxon>Pezizomycotina</taxon>
        <taxon>Dothideomycetes</taxon>
        <taxon>Dothideomycetes incertae sedis</taxon>
        <taxon>Zopfiaceae</taxon>
        <taxon>Zopfia</taxon>
    </lineage>
</organism>
<accession>A0A6A6E4W4</accession>
<gene>
    <name evidence="1" type="ORF">K469DRAFT_575388</name>
</gene>
<feature type="non-terminal residue" evidence="1">
    <location>
        <position position="1"/>
    </location>
</feature>
<keyword evidence="2" id="KW-1185">Reference proteome</keyword>
<name>A0A6A6E4W4_9PEZI</name>
<evidence type="ECO:0000313" key="1">
    <source>
        <dbReference type="EMBL" id="KAF2185792.1"/>
    </source>
</evidence>
<dbReference type="EMBL" id="ML994632">
    <property type="protein sequence ID" value="KAF2185792.1"/>
    <property type="molecule type" value="Genomic_DNA"/>
</dbReference>
<dbReference type="AlphaFoldDB" id="A0A6A6E4W4"/>
<protein>
    <submittedName>
        <fullName evidence="1">Uncharacterized protein</fullName>
    </submittedName>
</protein>
<evidence type="ECO:0000313" key="2">
    <source>
        <dbReference type="Proteomes" id="UP000800200"/>
    </source>
</evidence>